<feature type="transmembrane region" description="Helical" evidence="8">
    <location>
        <begin position="70"/>
        <end position="90"/>
    </location>
</feature>
<evidence type="ECO:0000313" key="12">
    <source>
        <dbReference type="Proteomes" id="UP000243706"/>
    </source>
</evidence>
<dbReference type="Proteomes" id="UP000243706">
    <property type="component" value="Chromosome 1"/>
</dbReference>
<comment type="similarity">
    <text evidence="8">Belongs to the SecY/SEC61-alpha family. SecY2 subfamily.</text>
</comment>
<dbReference type="PIRSF" id="PIRSF004557">
    <property type="entry name" value="SecY"/>
    <property type="match status" value="1"/>
</dbReference>
<evidence type="ECO:0000256" key="8">
    <source>
        <dbReference type="HAMAP-Rule" id="MF_01466"/>
    </source>
</evidence>
<comment type="function">
    <text evidence="8">Part of the accessory SecA2/SecY2 system specifically required for export of possible cell wall proteins. The central subunit of a protein translocation channel.</text>
</comment>
<reference evidence="10" key="4">
    <citation type="submission" date="2024-05" db="EMBL/GenBank/DDBJ databases">
        <authorList>
            <person name="Sun Q."/>
            <person name="Sedlacek I."/>
        </authorList>
    </citation>
    <scope>NUCLEOTIDE SEQUENCE</scope>
    <source>
        <strain evidence="10">CCM 4175</strain>
    </source>
</reference>
<evidence type="ECO:0000256" key="2">
    <source>
        <dbReference type="ARBA" id="ARBA00022475"/>
    </source>
</evidence>
<dbReference type="GO" id="GO:0065002">
    <property type="term" value="P:intracellular protein transmembrane transport"/>
    <property type="evidence" value="ECO:0007669"/>
    <property type="project" value="UniProtKB-UniRule"/>
</dbReference>
<dbReference type="Pfam" id="PF00344">
    <property type="entry name" value="SecY"/>
    <property type="match status" value="1"/>
</dbReference>
<keyword evidence="7 8" id="KW-0472">Membrane</keyword>
<dbReference type="Gene3D" id="1.10.3370.10">
    <property type="entry name" value="SecY subunit domain"/>
    <property type="match status" value="1"/>
</dbReference>
<feature type="transmembrane region" description="Helical" evidence="8">
    <location>
        <begin position="110"/>
        <end position="127"/>
    </location>
</feature>
<evidence type="ECO:0000256" key="5">
    <source>
        <dbReference type="ARBA" id="ARBA00022989"/>
    </source>
</evidence>
<dbReference type="InterPro" id="IPR002208">
    <property type="entry name" value="SecY/SEC61-alpha"/>
</dbReference>
<proteinExistence type="inferred from homology"/>
<feature type="transmembrane region" description="Helical" evidence="8">
    <location>
        <begin position="371"/>
        <end position="396"/>
    </location>
</feature>
<evidence type="ECO:0000256" key="7">
    <source>
        <dbReference type="ARBA" id="ARBA00023136"/>
    </source>
</evidence>
<dbReference type="NCBIfam" id="NF009082">
    <property type="entry name" value="PRK12417.1"/>
    <property type="match status" value="1"/>
</dbReference>
<name>A0A240BUJ9_9STAP</name>
<evidence type="ECO:0000256" key="3">
    <source>
        <dbReference type="ARBA" id="ARBA00022692"/>
    </source>
</evidence>
<keyword evidence="3 8" id="KW-0812">Transmembrane</keyword>
<sequence length="407" mass="47573">MKKNLLHRIFYQYEYKVVYKRAAFTLFILLIYILGSHVTIVDESSVRVYNQSFYRLAISNVGGNINTLNIFTLGLGPWLTALVLLMLWRYRNSEKMLHQTRREQHCQEKWLTLIFSLIQGYFVIHQYIRDEQLEKVNVWMLLLILVTGAMMLIWLADQNVRYGIAGAMPIVLISIIRTLFHQKVSTFSMDRHMMFFVIGAIVIVMIILLFLELVEYRLSYYNIMQVEQTQLSSFVAWKLNPAGSITIMMSLSVYILINSLLNMAMFFLTGTFENISLTQLSHPIGVTLYIVIQILLGYGLSRLLINTKQKSKEFLKGGHYFEGISPGVDTEVYLHERARIICWTGSLIVGLIMGIPLYLSLMLPHLSQQVYFAIQFMILMYIGMNIAETIRTYFYFDKYQQFLTKYW</sequence>
<keyword evidence="2 8" id="KW-1003">Cell membrane</keyword>
<dbReference type="PRINTS" id="PR00303">
    <property type="entry name" value="SECYTRNLCASE"/>
</dbReference>
<feature type="transmembrane region" description="Helical" evidence="8">
    <location>
        <begin position="284"/>
        <end position="305"/>
    </location>
</feature>
<evidence type="ECO:0000313" key="10">
    <source>
        <dbReference type="EMBL" id="GGA82135.1"/>
    </source>
</evidence>
<evidence type="ECO:0000256" key="1">
    <source>
        <dbReference type="ARBA" id="ARBA00022448"/>
    </source>
</evidence>
<accession>A0A240BUJ9</accession>
<comment type="subunit">
    <text evidence="8">Component of the accessory SecA2/SecY2 protein translocase complex required to export cell wall proteins. May form heterotrimers with SecE and SecG subunits.</text>
</comment>
<keyword evidence="4 8" id="KW-0653">Protein transport</keyword>
<protein>
    <recommendedName>
        <fullName evidence="8 9">Accessory Sec system protein translocase subunit SecY2</fullName>
    </recommendedName>
</protein>
<keyword evidence="13" id="KW-1185">Reference proteome</keyword>
<feature type="transmembrane region" description="Helical" evidence="8">
    <location>
        <begin position="139"/>
        <end position="155"/>
    </location>
</feature>
<dbReference type="AlphaFoldDB" id="A0A240BUJ9"/>
<feature type="transmembrane region" description="Helical" evidence="8">
    <location>
        <begin position="192"/>
        <end position="214"/>
    </location>
</feature>
<keyword evidence="5 8" id="KW-1133">Transmembrane helix</keyword>
<evidence type="ECO:0000256" key="9">
    <source>
        <dbReference type="NCBIfam" id="TIGR02920"/>
    </source>
</evidence>
<evidence type="ECO:0000256" key="4">
    <source>
        <dbReference type="ARBA" id="ARBA00022927"/>
    </source>
</evidence>
<reference evidence="13" key="3">
    <citation type="journal article" date="2019" name="Int. J. Syst. Evol. Microbiol.">
        <title>The Global Catalogue of Microorganisms (GCM) 10K type strain sequencing project: providing services to taxonomists for standard genome sequencing and annotation.</title>
        <authorList>
            <consortium name="The Broad Institute Genomics Platform"/>
            <consortium name="The Broad Institute Genome Sequencing Center for Infectious Disease"/>
            <person name="Wu L."/>
            <person name="Ma J."/>
        </authorList>
    </citation>
    <scope>NUCLEOTIDE SEQUENCE [LARGE SCALE GENOMIC DNA]</scope>
    <source>
        <strain evidence="13">CCM 4175</strain>
    </source>
</reference>
<dbReference type="GO" id="GO:0005886">
    <property type="term" value="C:plasma membrane"/>
    <property type="evidence" value="ECO:0007669"/>
    <property type="project" value="UniProtKB-SubCell"/>
</dbReference>
<dbReference type="HAMAP" id="MF_01466">
    <property type="entry name" value="SecY2"/>
    <property type="match status" value="1"/>
</dbReference>
<dbReference type="GO" id="GO:0006605">
    <property type="term" value="P:protein targeting"/>
    <property type="evidence" value="ECO:0007669"/>
    <property type="project" value="UniProtKB-UniRule"/>
</dbReference>
<dbReference type="EMBL" id="BMCB01000002">
    <property type="protein sequence ID" value="GGA82135.1"/>
    <property type="molecule type" value="Genomic_DNA"/>
</dbReference>
<feature type="transmembrane region" description="Helical" evidence="8">
    <location>
        <begin position="21"/>
        <end position="40"/>
    </location>
</feature>
<feature type="transmembrane region" description="Helical" evidence="8">
    <location>
        <begin position="340"/>
        <end position="359"/>
    </location>
</feature>
<gene>
    <name evidence="11" type="primary">secY2_2</name>
    <name evidence="8 10" type="synonym">secY2</name>
    <name evidence="10" type="ORF">GCM10007183_02880</name>
    <name evidence="11" type="ORF">SAMEA4412661_00091</name>
</gene>
<dbReference type="InterPro" id="IPR023201">
    <property type="entry name" value="SecY_dom_sf"/>
</dbReference>
<dbReference type="SUPFAM" id="SSF103491">
    <property type="entry name" value="Preprotein translocase SecY subunit"/>
    <property type="match status" value="1"/>
</dbReference>
<feature type="transmembrane region" description="Helical" evidence="8">
    <location>
        <begin position="251"/>
        <end position="272"/>
    </location>
</feature>
<reference evidence="10" key="1">
    <citation type="journal article" date="2014" name="Int. J. Syst. Evol. Microbiol.">
        <title>Complete genome of a new Firmicutes species belonging to the dominant human colonic microbiota ('Ruminococcus bicirculans') reveals two chromosomes and a selective capacity to utilize plant glucans.</title>
        <authorList>
            <consortium name="NISC Comparative Sequencing Program"/>
            <person name="Wegmann U."/>
            <person name="Louis P."/>
            <person name="Goesmann A."/>
            <person name="Henrissat B."/>
            <person name="Duncan S.H."/>
            <person name="Flint H.J."/>
        </authorList>
    </citation>
    <scope>NUCLEOTIDE SEQUENCE</scope>
    <source>
        <strain evidence="10">CCM 4175</strain>
    </source>
</reference>
<evidence type="ECO:0000256" key="6">
    <source>
        <dbReference type="ARBA" id="ARBA00023010"/>
    </source>
</evidence>
<evidence type="ECO:0000313" key="11">
    <source>
        <dbReference type="EMBL" id="SNV98568.1"/>
    </source>
</evidence>
<organism evidence="11 12">
    <name type="scientific">Staphylococcus muscae</name>
    <dbReference type="NCBI Taxonomy" id="1294"/>
    <lineage>
        <taxon>Bacteria</taxon>
        <taxon>Bacillati</taxon>
        <taxon>Bacillota</taxon>
        <taxon>Bacilli</taxon>
        <taxon>Bacillales</taxon>
        <taxon>Staphylococcaceae</taxon>
        <taxon>Staphylococcus</taxon>
    </lineage>
</organism>
<dbReference type="NCBIfam" id="TIGR02920">
    <property type="entry name" value="acc_sec_Y2"/>
    <property type="match status" value="1"/>
</dbReference>
<dbReference type="Proteomes" id="UP000652995">
    <property type="component" value="Unassembled WGS sequence"/>
</dbReference>
<dbReference type="InterPro" id="IPR014269">
    <property type="entry name" value="SecY2"/>
</dbReference>
<feature type="transmembrane region" description="Helical" evidence="8">
    <location>
        <begin position="162"/>
        <end position="180"/>
    </location>
</feature>
<dbReference type="EMBL" id="LT906464">
    <property type="protein sequence ID" value="SNV98568.1"/>
    <property type="molecule type" value="Genomic_DNA"/>
</dbReference>
<keyword evidence="6 8" id="KW-0811">Translocation</keyword>
<reference evidence="11 12" key="2">
    <citation type="submission" date="2017-06" db="EMBL/GenBank/DDBJ databases">
        <authorList>
            <consortium name="Pathogen Informatics"/>
        </authorList>
    </citation>
    <scope>NUCLEOTIDE SEQUENCE [LARGE SCALE GENOMIC DNA]</scope>
    <source>
        <strain evidence="11 12">NCTC13833</strain>
    </source>
</reference>
<evidence type="ECO:0000313" key="13">
    <source>
        <dbReference type="Proteomes" id="UP000652995"/>
    </source>
</evidence>
<keyword evidence="1 8" id="KW-0813">Transport</keyword>
<dbReference type="RefSeq" id="WP_229709380.1">
    <property type="nucleotide sequence ID" value="NZ_BMCB01000002.1"/>
</dbReference>
<comment type="subcellular location">
    <subcellularLocation>
        <location evidence="8">Cell membrane</location>
        <topology evidence="8">Multi-pass membrane protein</topology>
    </subcellularLocation>
</comment>